<proteinExistence type="predicted"/>
<dbReference type="EMBL" id="KN826543">
    <property type="protein sequence ID" value="KIK78584.1"/>
    <property type="molecule type" value="Genomic_DNA"/>
</dbReference>
<name>A0A0D0DD39_9AGAM</name>
<organism evidence="1 2">
    <name type="scientific">Paxillus rubicundulus Ve08.2h10</name>
    <dbReference type="NCBI Taxonomy" id="930991"/>
    <lineage>
        <taxon>Eukaryota</taxon>
        <taxon>Fungi</taxon>
        <taxon>Dikarya</taxon>
        <taxon>Basidiomycota</taxon>
        <taxon>Agaricomycotina</taxon>
        <taxon>Agaricomycetes</taxon>
        <taxon>Agaricomycetidae</taxon>
        <taxon>Boletales</taxon>
        <taxon>Paxilineae</taxon>
        <taxon>Paxillaceae</taxon>
        <taxon>Paxillus</taxon>
    </lineage>
</organism>
<dbReference type="OrthoDB" id="2615638at2759"/>
<evidence type="ECO:0000313" key="1">
    <source>
        <dbReference type="EMBL" id="KIK78584.1"/>
    </source>
</evidence>
<dbReference type="InParanoid" id="A0A0D0DD39"/>
<feature type="non-terminal residue" evidence="1">
    <location>
        <position position="53"/>
    </location>
</feature>
<dbReference type="HOGENOM" id="CLU_186480_1_0_1"/>
<reference evidence="1 2" key="1">
    <citation type="submission" date="2014-04" db="EMBL/GenBank/DDBJ databases">
        <authorList>
            <consortium name="DOE Joint Genome Institute"/>
            <person name="Kuo A."/>
            <person name="Kohler A."/>
            <person name="Jargeat P."/>
            <person name="Nagy L.G."/>
            <person name="Floudas D."/>
            <person name="Copeland A."/>
            <person name="Barry K.W."/>
            <person name="Cichocki N."/>
            <person name="Veneault-Fourrey C."/>
            <person name="LaButti K."/>
            <person name="Lindquist E.A."/>
            <person name="Lipzen A."/>
            <person name="Lundell T."/>
            <person name="Morin E."/>
            <person name="Murat C."/>
            <person name="Sun H."/>
            <person name="Tunlid A."/>
            <person name="Henrissat B."/>
            <person name="Grigoriev I.V."/>
            <person name="Hibbett D.S."/>
            <person name="Martin F."/>
            <person name="Nordberg H.P."/>
            <person name="Cantor M.N."/>
            <person name="Hua S.X."/>
        </authorList>
    </citation>
    <scope>NUCLEOTIDE SEQUENCE [LARGE SCALE GENOMIC DNA]</scope>
    <source>
        <strain evidence="1 2">Ve08.2h10</strain>
    </source>
</reference>
<sequence>HTAKRKTASDRKVLNSTPGEVVFNGGQLVQVYDNALDTTLSTMHKLLPLWSAP</sequence>
<feature type="non-terminal residue" evidence="1">
    <location>
        <position position="1"/>
    </location>
</feature>
<reference evidence="2" key="2">
    <citation type="submission" date="2015-01" db="EMBL/GenBank/DDBJ databases">
        <title>Evolutionary Origins and Diversification of the Mycorrhizal Mutualists.</title>
        <authorList>
            <consortium name="DOE Joint Genome Institute"/>
            <consortium name="Mycorrhizal Genomics Consortium"/>
            <person name="Kohler A."/>
            <person name="Kuo A."/>
            <person name="Nagy L.G."/>
            <person name="Floudas D."/>
            <person name="Copeland A."/>
            <person name="Barry K.W."/>
            <person name="Cichocki N."/>
            <person name="Veneault-Fourrey C."/>
            <person name="LaButti K."/>
            <person name="Lindquist E.A."/>
            <person name="Lipzen A."/>
            <person name="Lundell T."/>
            <person name="Morin E."/>
            <person name="Murat C."/>
            <person name="Riley R."/>
            <person name="Ohm R."/>
            <person name="Sun H."/>
            <person name="Tunlid A."/>
            <person name="Henrissat B."/>
            <person name="Grigoriev I.V."/>
            <person name="Hibbett D.S."/>
            <person name="Martin F."/>
        </authorList>
    </citation>
    <scope>NUCLEOTIDE SEQUENCE [LARGE SCALE GENOMIC DNA]</scope>
    <source>
        <strain evidence="2">Ve08.2h10</strain>
    </source>
</reference>
<accession>A0A0D0DD39</accession>
<dbReference type="AlphaFoldDB" id="A0A0D0DD39"/>
<gene>
    <name evidence="1" type="ORF">PAXRUDRAFT_61220</name>
</gene>
<keyword evidence="2" id="KW-1185">Reference proteome</keyword>
<protein>
    <submittedName>
        <fullName evidence="1">Uncharacterized protein</fullName>
    </submittedName>
</protein>
<dbReference type="Proteomes" id="UP000054538">
    <property type="component" value="Unassembled WGS sequence"/>
</dbReference>
<evidence type="ECO:0000313" key="2">
    <source>
        <dbReference type="Proteomes" id="UP000054538"/>
    </source>
</evidence>